<reference evidence="1 2" key="1">
    <citation type="journal article" date="2021" name="Commun. Biol.">
        <title>The genome of Shorea leprosula (Dipterocarpaceae) highlights the ecological relevance of drought in aseasonal tropical rainforests.</title>
        <authorList>
            <person name="Ng K.K.S."/>
            <person name="Kobayashi M.J."/>
            <person name="Fawcett J.A."/>
            <person name="Hatakeyama M."/>
            <person name="Paape T."/>
            <person name="Ng C.H."/>
            <person name="Ang C.C."/>
            <person name="Tnah L.H."/>
            <person name="Lee C.T."/>
            <person name="Nishiyama T."/>
            <person name="Sese J."/>
            <person name="O'Brien M.J."/>
            <person name="Copetti D."/>
            <person name="Mohd Noor M.I."/>
            <person name="Ong R.C."/>
            <person name="Putra M."/>
            <person name="Sireger I.Z."/>
            <person name="Indrioko S."/>
            <person name="Kosugi Y."/>
            <person name="Izuno A."/>
            <person name="Isagi Y."/>
            <person name="Lee S.L."/>
            <person name="Shimizu K.K."/>
        </authorList>
    </citation>
    <scope>NUCLEOTIDE SEQUENCE [LARGE SCALE GENOMIC DNA]</scope>
    <source>
        <strain evidence="1">214</strain>
    </source>
</reference>
<protein>
    <submittedName>
        <fullName evidence="1">Uncharacterized protein</fullName>
    </submittedName>
</protein>
<dbReference type="EMBL" id="BPVZ01000037">
    <property type="protein sequence ID" value="GKV13021.1"/>
    <property type="molecule type" value="Genomic_DNA"/>
</dbReference>
<proteinExistence type="predicted"/>
<gene>
    <name evidence="1" type="ORF">SLEP1_g24098</name>
</gene>
<evidence type="ECO:0000313" key="2">
    <source>
        <dbReference type="Proteomes" id="UP001054252"/>
    </source>
</evidence>
<accession>A0AAV5JKR5</accession>
<comment type="caution">
    <text evidence="1">The sequence shown here is derived from an EMBL/GenBank/DDBJ whole genome shotgun (WGS) entry which is preliminary data.</text>
</comment>
<dbReference type="AlphaFoldDB" id="A0AAV5JKR5"/>
<keyword evidence="2" id="KW-1185">Reference proteome</keyword>
<sequence length="36" mass="4226">MAESLQASRSVLAANPLGKGYMLEFYFRFEFFEFEV</sequence>
<dbReference type="Proteomes" id="UP001054252">
    <property type="component" value="Unassembled WGS sequence"/>
</dbReference>
<organism evidence="1 2">
    <name type="scientific">Rubroshorea leprosula</name>
    <dbReference type="NCBI Taxonomy" id="152421"/>
    <lineage>
        <taxon>Eukaryota</taxon>
        <taxon>Viridiplantae</taxon>
        <taxon>Streptophyta</taxon>
        <taxon>Embryophyta</taxon>
        <taxon>Tracheophyta</taxon>
        <taxon>Spermatophyta</taxon>
        <taxon>Magnoliopsida</taxon>
        <taxon>eudicotyledons</taxon>
        <taxon>Gunneridae</taxon>
        <taxon>Pentapetalae</taxon>
        <taxon>rosids</taxon>
        <taxon>malvids</taxon>
        <taxon>Malvales</taxon>
        <taxon>Dipterocarpaceae</taxon>
        <taxon>Rubroshorea</taxon>
    </lineage>
</organism>
<name>A0AAV5JKR5_9ROSI</name>
<evidence type="ECO:0000313" key="1">
    <source>
        <dbReference type="EMBL" id="GKV13021.1"/>
    </source>
</evidence>